<accession>A0AAD7A992</accession>
<dbReference type="Proteomes" id="UP001218218">
    <property type="component" value="Unassembled WGS sequence"/>
</dbReference>
<reference evidence="2" key="1">
    <citation type="submission" date="2023-03" db="EMBL/GenBank/DDBJ databases">
        <title>Massive genome expansion in bonnet fungi (Mycena s.s.) driven by repeated elements and novel gene families across ecological guilds.</title>
        <authorList>
            <consortium name="Lawrence Berkeley National Laboratory"/>
            <person name="Harder C.B."/>
            <person name="Miyauchi S."/>
            <person name="Viragh M."/>
            <person name="Kuo A."/>
            <person name="Thoen E."/>
            <person name="Andreopoulos B."/>
            <person name="Lu D."/>
            <person name="Skrede I."/>
            <person name="Drula E."/>
            <person name="Henrissat B."/>
            <person name="Morin E."/>
            <person name="Kohler A."/>
            <person name="Barry K."/>
            <person name="LaButti K."/>
            <person name="Morin E."/>
            <person name="Salamov A."/>
            <person name="Lipzen A."/>
            <person name="Mereny Z."/>
            <person name="Hegedus B."/>
            <person name="Baldrian P."/>
            <person name="Stursova M."/>
            <person name="Weitz H."/>
            <person name="Taylor A."/>
            <person name="Grigoriev I.V."/>
            <person name="Nagy L.G."/>
            <person name="Martin F."/>
            <person name="Kauserud H."/>
        </authorList>
    </citation>
    <scope>NUCLEOTIDE SEQUENCE</scope>
    <source>
        <strain evidence="2">CBHHK002</strain>
    </source>
</reference>
<evidence type="ECO:0000313" key="2">
    <source>
        <dbReference type="EMBL" id="KAJ7352549.1"/>
    </source>
</evidence>
<evidence type="ECO:0000313" key="3">
    <source>
        <dbReference type="Proteomes" id="UP001218218"/>
    </source>
</evidence>
<feature type="compositionally biased region" description="Basic and acidic residues" evidence="1">
    <location>
        <begin position="325"/>
        <end position="355"/>
    </location>
</feature>
<protein>
    <submittedName>
        <fullName evidence="2">Uncharacterized protein</fullName>
    </submittedName>
</protein>
<evidence type="ECO:0000256" key="1">
    <source>
        <dbReference type="SAM" id="MobiDB-lite"/>
    </source>
</evidence>
<sequence length="355" mass="39006">MAQFSSSFHRNSLLRTKQYLAGSLFPSSAVWTRSGKMDTLTKVMPGPVNPDRPAAPDAIIIAVGIVSEDQLKVTPVGNWSTYTSETNKKIEFAKDSKYTFLIISPKNGPVFAIDFPVYIAALKKQQNSVSKTGIDKWLLAKDSSDDTIIFSFKVFEPKTATNSNTDINIKMCPVPTECWDELAKIARSHVIHPFIVYNTDGSIVEPLGIPSKLLGTLVECSFGIIYYHFSTDDSFSGIINQVMILYPAQVKPPSLFKASSRPDRLPTLSLEQVYAQEEKAVESFALPISHLGLSNLPVPRSLKCKASKEPEGSSSKHINTGEVEIVSKDGNNNKDAETIESELEKDTNDKGKTPA</sequence>
<gene>
    <name evidence="2" type="ORF">DFH08DRAFT_805761</name>
</gene>
<feature type="region of interest" description="Disordered" evidence="1">
    <location>
        <begin position="305"/>
        <end position="355"/>
    </location>
</feature>
<proteinExistence type="predicted"/>
<dbReference type="AlphaFoldDB" id="A0AAD7A992"/>
<dbReference type="EMBL" id="JARIHO010000012">
    <property type="protein sequence ID" value="KAJ7352549.1"/>
    <property type="molecule type" value="Genomic_DNA"/>
</dbReference>
<keyword evidence="3" id="KW-1185">Reference proteome</keyword>
<organism evidence="2 3">
    <name type="scientific">Mycena albidolilacea</name>
    <dbReference type="NCBI Taxonomy" id="1033008"/>
    <lineage>
        <taxon>Eukaryota</taxon>
        <taxon>Fungi</taxon>
        <taxon>Dikarya</taxon>
        <taxon>Basidiomycota</taxon>
        <taxon>Agaricomycotina</taxon>
        <taxon>Agaricomycetes</taxon>
        <taxon>Agaricomycetidae</taxon>
        <taxon>Agaricales</taxon>
        <taxon>Marasmiineae</taxon>
        <taxon>Mycenaceae</taxon>
        <taxon>Mycena</taxon>
    </lineage>
</organism>
<name>A0AAD7A992_9AGAR</name>
<comment type="caution">
    <text evidence="2">The sequence shown here is derived from an EMBL/GenBank/DDBJ whole genome shotgun (WGS) entry which is preliminary data.</text>
</comment>